<name>A0A7J7LQC5_9MAGN</name>
<reference evidence="1 2" key="1">
    <citation type="journal article" date="2020" name="IScience">
        <title>Genome Sequencing of the Endangered Kingdonia uniflora (Circaeasteraceae, Ranunculales) Reveals Potential Mechanisms of Evolutionary Specialization.</title>
        <authorList>
            <person name="Sun Y."/>
            <person name="Deng T."/>
            <person name="Zhang A."/>
            <person name="Moore M.J."/>
            <person name="Landis J.B."/>
            <person name="Lin N."/>
            <person name="Zhang H."/>
            <person name="Zhang X."/>
            <person name="Huang J."/>
            <person name="Zhang X."/>
            <person name="Sun H."/>
            <person name="Wang H."/>
        </authorList>
    </citation>
    <scope>NUCLEOTIDE SEQUENCE [LARGE SCALE GENOMIC DNA]</scope>
    <source>
        <strain evidence="1">TB1705</strain>
        <tissue evidence="1">Leaf</tissue>
    </source>
</reference>
<dbReference type="OrthoDB" id="1434423at2759"/>
<accession>A0A7J7LQC5</accession>
<feature type="non-terminal residue" evidence="1">
    <location>
        <position position="1"/>
    </location>
</feature>
<sequence>EVKINCGAVAIGATGKAGVGVTARNHLGDVLGLLTKGLDSVSHCWKVANFSAFQAAKMGVSLPVGNLETFLRRPHFLTKIEEPNVCYFRFT</sequence>
<proteinExistence type="predicted"/>
<evidence type="ECO:0000313" key="1">
    <source>
        <dbReference type="EMBL" id="KAF6144750.1"/>
    </source>
</evidence>
<comment type="caution">
    <text evidence="1">The sequence shown here is derived from an EMBL/GenBank/DDBJ whole genome shotgun (WGS) entry which is preliminary data.</text>
</comment>
<organism evidence="1 2">
    <name type="scientific">Kingdonia uniflora</name>
    <dbReference type="NCBI Taxonomy" id="39325"/>
    <lineage>
        <taxon>Eukaryota</taxon>
        <taxon>Viridiplantae</taxon>
        <taxon>Streptophyta</taxon>
        <taxon>Embryophyta</taxon>
        <taxon>Tracheophyta</taxon>
        <taxon>Spermatophyta</taxon>
        <taxon>Magnoliopsida</taxon>
        <taxon>Ranunculales</taxon>
        <taxon>Circaeasteraceae</taxon>
        <taxon>Kingdonia</taxon>
    </lineage>
</organism>
<dbReference type="Proteomes" id="UP000541444">
    <property type="component" value="Unassembled WGS sequence"/>
</dbReference>
<dbReference type="EMBL" id="JACGCM010002113">
    <property type="protein sequence ID" value="KAF6144750.1"/>
    <property type="molecule type" value="Genomic_DNA"/>
</dbReference>
<evidence type="ECO:0000313" key="2">
    <source>
        <dbReference type="Proteomes" id="UP000541444"/>
    </source>
</evidence>
<keyword evidence="2" id="KW-1185">Reference proteome</keyword>
<gene>
    <name evidence="1" type="ORF">GIB67_017769</name>
</gene>
<dbReference type="AlphaFoldDB" id="A0A7J7LQC5"/>
<protein>
    <submittedName>
        <fullName evidence="1">Uncharacterized protein</fullName>
    </submittedName>
</protein>